<organism evidence="7 8">
    <name type="scientific">Aegilops tauschii subsp. strangulata</name>
    <name type="common">Goatgrass</name>
    <dbReference type="NCBI Taxonomy" id="200361"/>
    <lineage>
        <taxon>Eukaryota</taxon>
        <taxon>Viridiplantae</taxon>
        <taxon>Streptophyta</taxon>
        <taxon>Embryophyta</taxon>
        <taxon>Tracheophyta</taxon>
        <taxon>Spermatophyta</taxon>
        <taxon>Magnoliopsida</taxon>
        <taxon>Liliopsida</taxon>
        <taxon>Poales</taxon>
        <taxon>Poaceae</taxon>
        <taxon>BOP clade</taxon>
        <taxon>Pooideae</taxon>
        <taxon>Triticodae</taxon>
        <taxon>Triticeae</taxon>
        <taxon>Triticinae</taxon>
        <taxon>Aegilops</taxon>
    </lineage>
</organism>
<reference evidence="7" key="4">
    <citation type="submission" date="2019-03" db="UniProtKB">
        <authorList>
            <consortium name="EnsemblPlants"/>
        </authorList>
    </citation>
    <scope>IDENTIFICATION</scope>
</reference>
<dbReference type="SMART" id="SM00343">
    <property type="entry name" value="ZnF_C2HC"/>
    <property type="match status" value="2"/>
</dbReference>
<dbReference type="Pfam" id="PF04434">
    <property type="entry name" value="SWIM"/>
    <property type="match status" value="1"/>
</dbReference>
<dbReference type="SMART" id="SM00575">
    <property type="entry name" value="ZnF_PMZ"/>
    <property type="match status" value="1"/>
</dbReference>
<dbReference type="InterPro" id="IPR001878">
    <property type="entry name" value="Znf_CCHC"/>
</dbReference>
<dbReference type="Gramene" id="AET5Gv20780200.1">
    <property type="protein sequence ID" value="AET5Gv20780200.1"/>
    <property type="gene ID" value="AET5Gv20780200"/>
</dbReference>
<keyword evidence="1" id="KW-0479">Metal-binding</keyword>
<evidence type="ECO:0000256" key="4">
    <source>
        <dbReference type="PROSITE-ProRule" id="PRU00325"/>
    </source>
</evidence>
<dbReference type="Proteomes" id="UP000015105">
    <property type="component" value="Chromosome 5D"/>
</dbReference>
<dbReference type="STRING" id="200361.A0A453LHR6"/>
<feature type="region of interest" description="Disordered" evidence="5">
    <location>
        <begin position="229"/>
        <end position="297"/>
    </location>
</feature>
<name>A0A453LHR6_AEGTS</name>
<keyword evidence="8" id="KW-1185">Reference proteome</keyword>
<evidence type="ECO:0000256" key="1">
    <source>
        <dbReference type="ARBA" id="ARBA00022723"/>
    </source>
</evidence>
<dbReference type="PANTHER" id="PTHR47482:SF5">
    <property type="entry name" value="FAR1 DOMAIN-CONTAINING PROTEIN"/>
    <property type="match status" value="1"/>
</dbReference>
<evidence type="ECO:0000256" key="5">
    <source>
        <dbReference type="SAM" id="MobiDB-lite"/>
    </source>
</evidence>
<dbReference type="GO" id="GO:0003676">
    <property type="term" value="F:nucleic acid binding"/>
    <property type="evidence" value="ECO:0007669"/>
    <property type="project" value="InterPro"/>
</dbReference>
<reference evidence="8" key="2">
    <citation type="journal article" date="2017" name="Nat. Plants">
        <title>The Aegilops tauschii genome reveals multiple impacts of transposons.</title>
        <authorList>
            <person name="Zhao G."/>
            <person name="Zou C."/>
            <person name="Li K."/>
            <person name="Wang K."/>
            <person name="Li T."/>
            <person name="Gao L."/>
            <person name="Zhang X."/>
            <person name="Wang H."/>
            <person name="Yang Z."/>
            <person name="Liu X."/>
            <person name="Jiang W."/>
            <person name="Mao L."/>
            <person name="Kong X."/>
            <person name="Jiao Y."/>
            <person name="Jia J."/>
        </authorList>
    </citation>
    <scope>NUCLEOTIDE SEQUENCE [LARGE SCALE GENOMIC DNA]</scope>
    <source>
        <strain evidence="8">cv. AL8/78</strain>
    </source>
</reference>
<dbReference type="AlphaFoldDB" id="A0A453LHR6"/>
<dbReference type="PANTHER" id="PTHR47482">
    <property type="entry name" value="OS11G0632001 PROTEIN"/>
    <property type="match status" value="1"/>
</dbReference>
<reference evidence="7" key="5">
    <citation type="journal article" date="2021" name="G3 (Bethesda)">
        <title>Aegilops tauschii genome assembly Aet v5.0 features greater sequence contiguity and improved annotation.</title>
        <authorList>
            <person name="Wang L."/>
            <person name="Zhu T."/>
            <person name="Rodriguez J.C."/>
            <person name="Deal K.R."/>
            <person name="Dubcovsky J."/>
            <person name="McGuire P.E."/>
            <person name="Lux T."/>
            <person name="Spannagl M."/>
            <person name="Mayer K.F.X."/>
            <person name="Baldrich P."/>
            <person name="Meyers B.C."/>
            <person name="Huo N."/>
            <person name="Gu Y.Q."/>
            <person name="Zhou H."/>
            <person name="Devos K.M."/>
            <person name="Bennetzen J.L."/>
            <person name="Unver T."/>
            <person name="Budak H."/>
            <person name="Gulick P.J."/>
            <person name="Galiba G."/>
            <person name="Kalapos B."/>
            <person name="Nelson D.R."/>
            <person name="Li P."/>
            <person name="You F.M."/>
            <person name="Luo M.C."/>
            <person name="Dvorak J."/>
        </authorList>
    </citation>
    <scope>NUCLEOTIDE SEQUENCE [LARGE SCALE GENOMIC DNA]</scope>
    <source>
        <strain evidence="7">cv. AL8/78</strain>
    </source>
</reference>
<evidence type="ECO:0000256" key="2">
    <source>
        <dbReference type="ARBA" id="ARBA00022771"/>
    </source>
</evidence>
<proteinExistence type="predicted"/>
<dbReference type="InterPro" id="IPR006564">
    <property type="entry name" value="Znf_PMZ"/>
</dbReference>
<sequence length="362" mass="40578">MTIHEQHFFCSTSFPECTSYEDEHATRAARSNVYTRAMFEKFGEVLYEAGQYKIEEVSIWKSYLARRHHPEKHEKWCRVLYKVEVIDDGASIVSIVCECGNFEHTGLLCCHALNVLDVLGMDQIPAKQILKRWTKDARNVLPDHLVHLQKDKINVNSITFRHSNLYTHALEVVRLGDANTWTYECAMEILKKAMDTLTPMASVRDGMGLEDRIHSDKGKDKELIPMHAAESHEDSDAEGSAVGNFIGLKPPERKLKPGRPTTSRDKPPYDDPGAKSKKFKDATNGKAPDGSGTSKRTHLCSICRGAGHKSTACPQRGDLPRKEREEAKCSNCGVGGHKKNTCNKPKVVLHVVENATLEQISI</sequence>
<keyword evidence="3" id="KW-0862">Zinc</keyword>
<keyword evidence="2 4" id="KW-0863">Zinc-finger</keyword>
<dbReference type="GO" id="GO:0008270">
    <property type="term" value="F:zinc ion binding"/>
    <property type="evidence" value="ECO:0007669"/>
    <property type="project" value="UniProtKB-KW"/>
</dbReference>
<reference evidence="7" key="3">
    <citation type="journal article" date="2017" name="Nature">
        <title>Genome sequence of the progenitor of the wheat D genome Aegilops tauschii.</title>
        <authorList>
            <person name="Luo M.C."/>
            <person name="Gu Y.Q."/>
            <person name="Puiu D."/>
            <person name="Wang H."/>
            <person name="Twardziok S.O."/>
            <person name="Deal K.R."/>
            <person name="Huo N."/>
            <person name="Zhu T."/>
            <person name="Wang L."/>
            <person name="Wang Y."/>
            <person name="McGuire P.E."/>
            <person name="Liu S."/>
            <person name="Long H."/>
            <person name="Ramasamy R.K."/>
            <person name="Rodriguez J.C."/>
            <person name="Van S.L."/>
            <person name="Yuan L."/>
            <person name="Wang Z."/>
            <person name="Xia Z."/>
            <person name="Xiao L."/>
            <person name="Anderson O.D."/>
            <person name="Ouyang S."/>
            <person name="Liang Y."/>
            <person name="Zimin A.V."/>
            <person name="Pertea G."/>
            <person name="Qi P."/>
            <person name="Bennetzen J.L."/>
            <person name="Dai X."/>
            <person name="Dawson M.W."/>
            <person name="Muller H.G."/>
            <person name="Kugler K."/>
            <person name="Rivarola-Duarte L."/>
            <person name="Spannagl M."/>
            <person name="Mayer K.F.X."/>
            <person name="Lu F.H."/>
            <person name="Bevan M.W."/>
            <person name="Leroy P."/>
            <person name="Li P."/>
            <person name="You F.M."/>
            <person name="Sun Q."/>
            <person name="Liu Z."/>
            <person name="Lyons E."/>
            <person name="Wicker T."/>
            <person name="Salzberg S.L."/>
            <person name="Devos K.M."/>
            <person name="Dvorak J."/>
        </authorList>
    </citation>
    <scope>NUCLEOTIDE SEQUENCE [LARGE SCALE GENOMIC DNA]</scope>
    <source>
        <strain evidence="7">cv. AL8/78</strain>
    </source>
</reference>
<dbReference type="PROSITE" id="PS50966">
    <property type="entry name" value="ZF_SWIM"/>
    <property type="match status" value="1"/>
</dbReference>
<evidence type="ECO:0000313" key="8">
    <source>
        <dbReference type="Proteomes" id="UP000015105"/>
    </source>
</evidence>
<evidence type="ECO:0000256" key="3">
    <source>
        <dbReference type="ARBA" id="ARBA00022833"/>
    </source>
</evidence>
<dbReference type="Gene3D" id="4.10.60.10">
    <property type="entry name" value="Zinc finger, CCHC-type"/>
    <property type="match status" value="1"/>
</dbReference>
<reference evidence="8" key="1">
    <citation type="journal article" date="2014" name="Science">
        <title>Ancient hybridizations among the ancestral genomes of bread wheat.</title>
        <authorList>
            <consortium name="International Wheat Genome Sequencing Consortium,"/>
            <person name="Marcussen T."/>
            <person name="Sandve S.R."/>
            <person name="Heier L."/>
            <person name="Spannagl M."/>
            <person name="Pfeifer M."/>
            <person name="Jakobsen K.S."/>
            <person name="Wulff B.B."/>
            <person name="Steuernagel B."/>
            <person name="Mayer K.F."/>
            <person name="Olsen O.A."/>
        </authorList>
    </citation>
    <scope>NUCLEOTIDE SEQUENCE [LARGE SCALE GENOMIC DNA]</scope>
    <source>
        <strain evidence="8">cv. AL8/78</strain>
    </source>
</reference>
<protein>
    <recommendedName>
        <fullName evidence="6">SWIM-type domain-containing protein</fullName>
    </recommendedName>
</protein>
<feature type="domain" description="SWIM-type" evidence="6">
    <location>
        <begin position="81"/>
        <end position="120"/>
    </location>
</feature>
<evidence type="ECO:0000259" key="6">
    <source>
        <dbReference type="PROSITE" id="PS50966"/>
    </source>
</evidence>
<dbReference type="EnsemblPlants" id="AET5Gv20780200.1">
    <property type="protein sequence ID" value="AET5Gv20780200.1"/>
    <property type="gene ID" value="AET5Gv20780200"/>
</dbReference>
<accession>A0A453LHR6</accession>
<dbReference type="InterPro" id="IPR007527">
    <property type="entry name" value="Znf_SWIM"/>
</dbReference>
<feature type="compositionally biased region" description="Basic and acidic residues" evidence="5">
    <location>
        <begin position="262"/>
        <end position="283"/>
    </location>
</feature>
<evidence type="ECO:0000313" key="7">
    <source>
        <dbReference type="EnsemblPlants" id="AET5Gv20780200.1"/>
    </source>
</evidence>